<keyword evidence="6" id="KW-0489">Methyltransferase</keyword>
<keyword evidence="6" id="KW-0808">Transferase</keyword>
<dbReference type="GO" id="GO:0012505">
    <property type="term" value="C:endomembrane system"/>
    <property type="evidence" value="ECO:0007669"/>
    <property type="project" value="UniProtKB-SubCell"/>
</dbReference>
<dbReference type="Pfam" id="PF04191">
    <property type="entry name" value="PEMT"/>
    <property type="match status" value="1"/>
</dbReference>
<sequence length="168" mass="18513">MRRAHAVTGSTVFFLLAPGTVAALVPWWITGWRMLSPLPSWAMLPLRVVGVLLILAGLPVLAGAFVRFVVEGLGTPAPVAAPEKLVVGGFYRYVRNPMYVAVFAIILGQAALLGQGSLVVYAAVVAVPVYLFVRFYEEPTLRARFGGDYDAYRAQVPSWWPRWRPARR</sequence>
<keyword evidence="7" id="KW-1185">Reference proteome</keyword>
<evidence type="ECO:0000313" key="6">
    <source>
        <dbReference type="EMBL" id="MBA2889838.1"/>
    </source>
</evidence>
<proteinExistence type="predicted"/>
<comment type="subcellular location">
    <subcellularLocation>
        <location evidence="1">Endomembrane system</location>
        <topology evidence="1">Multi-pass membrane protein</topology>
    </subcellularLocation>
</comment>
<evidence type="ECO:0000256" key="4">
    <source>
        <dbReference type="ARBA" id="ARBA00023136"/>
    </source>
</evidence>
<evidence type="ECO:0000256" key="2">
    <source>
        <dbReference type="ARBA" id="ARBA00022692"/>
    </source>
</evidence>
<keyword evidence="2 5" id="KW-0812">Transmembrane</keyword>
<reference evidence="6 7" key="1">
    <citation type="submission" date="2020-07" db="EMBL/GenBank/DDBJ databases">
        <title>Genomic Encyclopedia of Type Strains, Phase IV (KMG-IV): sequencing the most valuable type-strain genomes for metagenomic binning, comparative biology and taxonomic classification.</title>
        <authorList>
            <person name="Goeker M."/>
        </authorList>
    </citation>
    <scope>NUCLEOTIDE SEQUENCE [LARGE SCALE GENOMIC DNA]</scope>
    <source>
        <strain evidence="6 7">DSM 45533</strain>
    </source>
</reference>
<keyword evidence="4 5" id="KW-0472">Membrane</keyword>
<evidence type="ECO:0000313" key="7">
    <source>
        <dbReference type="Proteomes" id="UP000530928"/>
    </source>
</evidence>
<dbReference type="InterPro" id="IPR007318">
    <property type="entry name" value="Phopholipid_MeTrfase"/>
</dbReference>
<dbReference type="Gene3D" id="1.20.120.1630">
    <property type="match status" value="1"/>
</dbReference>
<feature type="transmembrane region" description="Helical" evidence="5">
    <location>
        <begin position="46"/>
        <end position="70"/>
    </location>
</feature>
<evidence type="ECO:0000256" key="5">
    <source>
        <dbReference type="SAM" id="Phobius"/>
    </source>
</evidence>
<feature type="transmembrane region" description="Helical" evidence="5">
    <location>
        <begin position="118"/>
        <end position="136"/>
    </location>
</feature>
<evidence type="ECO:0000256" key="3">
    <source>
        <dbReference type="ARBA" id="ARBA00022989"/>
    </source>
</evidence>
<evidence type="ECO:0000256" key="1">
    <source>
        <dbReference type="ARBA" id="ARBA00004127"/>
    </source>
</evidence>
<gene>
    <name evidence="6" type="ORF">HNR30_001173</name>
</gene>
<dbReference type="GO" id="GO:0032259">
    <property type="term" value="P:methylation"/>
    <property type="evidence" value="ECO:0007669"/>
    <property type="project" value="UniProtKB-KW"/>
</dbReference>
<organism evidence="6 7">
    <name type="scientific">Nonomuraea soli</name>
    <dbReference type="NCBI Taxonomy" id="1032476"/>
    <lineage>
        <taxon>Bacteria</taxon>
        <taxon>Bacillati</taxon>
        <taxon>Actinomycetota</taxon>
        <taxon>Actinomycetes</taxon>
        <taxon>Streptosporangiales</taxon>
        <taxon>Streptosporangiaceae</taxon>
        <taxon>Nonomuraea</taxon>
    </lineage>
</organism>
<dbReference type="Proteomes" id="UP000530928">
    <property type="component" value="Unassembled WGS sequence"/>
</dbReference>
<dbReference type="AlphaFoldDB" id="A0A7W0HNJ1"/>
<protein>
    <submittedName>
        <fullName evidence="6">Protein-S-isoprenylcysteine O-methyltransferase Ste14</fullName>
    </submittedName>
</protein>
<feature type="transmembrane region" description="Helical" evidence="5">
    <location>
        <begin position="90"/>
        <end position="112"/>
    </location>
</feature>
<comment type="caution">
    <text evidence="6">The sequence shown here is derived from an EMBL/GenBank/DDBJ whole genome shotgun (WGS) entry which is preliminary data.</text>
</comment>
<name>A0A7W0HNJ1_9ACTN</name>
<accession>A0A7W0HNJ1</accession>
<dbReference type="EMBL" id="JACDUR010000001">
    <property type="protein sequence ID" value="MBA2889838.1"/>
    <property type="molecule type" value="Genomic_DNA"/>
</dbReference>
<keyword evidence="3 5" id="KW-1133">Transmembrane helix</keyword>
<dbReference type="RefSeq" id="WP_181608582.1">
    <property type="nucleotide sequence ID" value="NZ_BAABAM010000001.1"/>
</dbReference>
<dbReference type="GO" id="GO:0008168">
    <property type="term" value="F:methyltransferase activity"/>
    <property type="evidence" value="ECO:0007669"/>
    <property type="project" value="UniProtKB-KW"/>
</dbReference>